<dbReference type="InterPro" id="IPR008936">
    <property type="entry name" value="Rho_GTPase_activation_prot"/>
</dbReference>
<dbReference type="Proteomes" id="UP000078387">
    <property type="component" value="Unassembled WGS sequence"/>
</dbReference>
<accession>A0A5K1TX03</accession>
<sequence>MSSLRRNTSYLGLSPRISRLSRSNSCSSKLTPRTRFANDNNAWTSLLIPLMNDIPEATFKTMIHISMGVETNMSNSQLLFSYFVENERLAELIEYIVKREVISNIEEVLLIFDSNSCFDIMMQMFAMKEMDTFFENVVLSITQKVHKSKYKFSNDDKSITKSIKKLIKLLRIIIKEITDLSKYTPAFKYFIHELVKITFYDYPLQHCRAFEVFMIGIILEKIRLVPSKSTTEKQTMEVISLFIDNYIHPKQTEWSQLIEKEFKDINQEMDYLKQRILNLQTEKEDCVIQWKVPTVGLTVKLSKSIDEIRNYISPESQQLIDIYFNSSQPMTKRFKQIVNEINQLSINNFNEKSGVLYKMSVIKQRIKDVNEEIRYLNECLNTLNEKDQLKNESSGADEVISGNDGNNSVMSNLTNGIESQSISQSASFILY</sequence>
<dbReference type="EMBL" id="BDEQ01000001">
    <property type="protein sequence ID" value="GAT96669.1"/>
    <property type="molecule type" value="Genomic_DNA"/>
</dbReference>
<dbReference type="VEuPathDB" id="AmoebaDB:EHI8A_029300"/>
<dbReference type="VEuPathDB" id="AmoebaDB:KM1_180000"/>
<protein>
    <recommendedName>
        <fullName evidence="3">Ras-GAP domain-containing protein</fullName>
    </recommendedName>
</protein>
<dbReference type="AlphaFoldDB" id="A0A5K1TX03"/>
<evidence type="ECO:0008006" key="3">
    <source>
        <dbReference type="Google" id="ProtNLM"/>
    </source>
</evidence>
<name>A0A5K1TX03_ENTHI</name>
<dbReference type="SMR" id="A0A5K1TX03"/>
<dbReference type="VEuPathDB" id="AmoebaDB:EHI_058670"/>
<reference evidence="1 2" key="1">
    <citation type="submission" date="2016-05" db="EMBL/GenBank/DDBJ databases">
        <title>First whole genome sequencing of Entamoeba histolytica HM1:IMSS-clone-6.</title>
        <authorList>
            <person name="Mukherjee Avik.K."/>
            <person name="Izumyama S."/>
            <person name="Nakada-Tsukui K."/>
            <person name="Nozaki T."/>
        </authorList>
    </citation>
    <scope>NUCLEOTIDE SEQUENCE [LARGE SCALE GENOMIC DNA]</scope>
    <source>
        <strain evidence="1 2">HM1:IMSS clone 6</strain>
    </source>
</reference>
<dbReference type="VEuPathDB" id="AmoebaDB:EHI5A_105380"/>
<dbReference type="SUPFAM" id="SSF48350">
    <property type="entry name" value="GTPase activation domain, GAP"/>
    <property type="match status" value="1"/>
</dbReference>
<proteinExistence type="predicted"/>
<dbReference type="VEuPathDB" id="AmoebaDB:EHI7A_032290"/>
<comment type="caution">
    <text evidence="1">The sequence shown here is derived from an EMBL/GenBank/DDBJ whole genome shotgun (WGS) entry which is preliminary data.</text>
</comment>
<dbReference type="OMA" id="RNIWHAM"/>
<evidence type="ECO:0000313" key="2">
    <source>
        <dbReference type="Proteomes" id="UP000078387"/>
    </source>
</evidence>
<gene>
    <name evidence="1" type="ORF">CL6EHI_058670</name>
</gene>
<organism evidence="1 2">
    <name type="scientific">Entamoeba histolytica</name>
    <dbReference type="NCBI Taxonomy" id="5759"/>
    <lineage>
        <taxon>Eukaryota</taxon>
        <taxon>Amoebozoa</taxon>
        <taxon>Evosea</taxon>
        <taxon>Archamoebae</taxon>
        <taxon>Mastigamoebida</taxon>
        <taxon>Entamoebidae</taxon>
        <taxon>Entamoeba</taxon>
    </lineage>
</organism>
<evidence type="ECO:0000313" key="1">
    <source>
        <dbReference type="EMBL" id="GAT96669.1"/>
    </source>
</evidence>